<dbReference type="PANTHER" id="PTHR47691:SF3">
    <property type="entry name" value="HTH-TYPE TRANSCRIPTIONAL REGULATOR RV0890C-RELATED"/>
    <property type="match status" value="1"/>
</dbReference>
<reference evidence="2" key="1">
    <citation type="submission" date="2020-06" db="EMBL/GenBank/DDBJ databases">
        <title>Unique genomic features of the anaerobic methanotrophic archaea.</title>
        <authorList>
            <person name="Chadwick G.L."/>
            <person name="Skennerton C.T."/>
            <person name="Laso-Perez R."/>
            <person name="Leu A.O."/>
            <person name="Speth D.R."/>
            <person name="Yu H."/>
            <person name="Morgan-Lang C."/>
            <person name="Hatzenpichler R."/>
            <person name="Goudeau D."/>
            <person name="Malmstrom R."/>
            <person name="Brazelton W.J."/>
            <person name="Woyke T."/>
            <person name="Hallam S.J."/>
            <person name="Tyson G.W."/>
            <person name="Wegener G."/>
            <person name="Boetius A."/>
            <person name="Orphan V."/>
        </authorList>
    </citation>
    <scope>NUCLEOTIDE SEQUENCE</scope>
</reference>
<protein>
    <recommendedName>
        <fullName evidence="1">TIR domain-containing protein</fullName>
    </recommendedName>
</protein>
<dbReference type="InterPro" id="IPR027417">
    <property type="entry name" value="P-loop_NTPase"/>
</dbReference>
<dbReference type="Gene3D" id="1.10.8.430">
    <property type="entry name" value="Helical domain of apoptotic protease-activating factors"/>
    <property type="match status" value="1"/>
</dbReference>
<proteinExistence type="predicted"/>
<dbReference type="SUPFAM" id="SSF52200">
    <property type="entry name" value="Toll/Interleukin receptor TIR domain"/>
    <property type="match status" value="1"/>
</dbReference>
<dbReference type="SMART" id="SM00382">
    <property type="entry name" value="AAA"/>
    <property type="match status" value="1"/>
</dbReference>
<accession>A0A7G9Y0U8</accession>
<dbReference type="InterPro" id="IPR003593">
    <property type="entry name" value="AAA+_ATPase"/>
</dbReference>
<dbReference type="SUPFAM" id="SSF52540">
    <property type="entry name" value="P-loop containing nucleoside triphosphate hydrolases"/>
    <property type="match status" value="1"/>
</dbReference>
<dbReference type="GO" id="GO:0007165">
    <property type="term" value="P:signal transduction"/>
    <property type="evidence" value="ECO:0007669"/>
    <property type="project" value="InterPro"/>
</dbReference>
<evidence type="ECO:0000313" key="2">
    <source>
        <dbReference type="EMBL" id="QNO41632.1"/>
    </source>
</evidence>
<dbReference type="InterPro" id="IPR042197">
    <property type="entry name" value="Apaf_helical"/>
</dbReference>
<name>A0A7G9Y0U8_9EURY</name>
<dbReference type="Gene3D" id="3.40.50.300">
    <property type="entry name" value="P-loop containing nucleotide triphosphate hydrolases"/>
    <property type="match status" value="1"/>
</dbReference>
<dbReference type="InterPro" id="IPR035897">
    <property type="entry name" value="Toll_tir_struct_dom_sf"/>
</dbReference>
<dbReference type="InterPro" id="IPR000157">
    <property type="entry name" value="TIR_dom"/>
</dbReference>
<dbReference type="GO" id="GO:0043531">
    <property type="term" value="F:ADP binding"/>
    <property type="evidence" value="ECO:0007669"/>
    <property type="project" value="InterPro"/>
</dbReference>
<dbReference type="Gene3D" id="3.40.50.10140">
    <property type="entry name" value="Toll/interleukin-1 receptor homology (TIR) domain"/>
    <property type="match status" value="1"/>
</dbReference>
<organism evidence="2">
    <name type="scientific">Candidatus Methanogaster sp. ANME-2c ERB4</name>
    <dbReference type="NCBI Taxonomy" id="2759911"/>
    <lineage>
        <taxon>Archaea</taxon>
        <taxon>Methanobacteriati</taxon>
        <taxon>Methanobacteriota</taxon>
        <taxon>Stenosarchaea group</taxon>
        <taxon>Methanomicrobia</taxon>
        <taxon>Methanosarcinales</taxon>
        <taxon>ANME-2 cluster</taxon>
        <taxon>Candidatus Methanogasteraceae</taxon>
        <taxon>Candidatus Methanogaster</taxon>
    </lineage>
</organism>
<evidence type="ECO:0000259" key="1">
    <source>
        <dbReference type="PROSITE" id="PS50104"/>
    </source>
</evidence>
<dbReference type="Pfam" id="PF13191">
    <property type="entry name" value="AAA_16"/>
    <property type="match status" value="1"/>
</dbReference>
<dbReference type="PROSITE" id="PS50104">
    <property type="entry name" value="TIR"/>
    <property type="match status" value="1"/>
</dbReference>
<dbReference type="InterPro" id="IPR041664">
    <property type="entry name" value="AAA_16"/>
</dbReference>
<sequence length="653" mass="72621">MNPIRLKGLTPDEFERLCLELVTRSFKAENATRRGGVSDPDQGIDIEAMIGSNSVGVQCKTGRLTVGALRETLRHLIHYPHLLDRFILMCAQHPVPSALDDFRHWSSTAETITGSIAAVELWDPDRIASELDAYPGVLEKITEASRGPVFGVPIPRSSHFAGREAEIRQLNDLLERKNGTPKAVSIVGLAGIGKTSLAAEYAHRSRYSFPGGIYWLNGQEGILPQFARLALSHGIAQPDTKTAIAARAFLEALRKGQRALIIIDDLDRPSLLNEPLVGNLSLADCGCEILITSRFAGLSASGVLRQQLETLSESDAMSLFTQVSNRPEIKDSATPEHKEALKLCRELGYLPLAINLAGSYLALESQQSVGDYLEKLKSLGTLTSIDESEASALHLNRHAEKSVAGSLKRAYESIRDEEAKKLFQILSLLPEDQVVTSETVPLLLGRFGNGKVKKAIAWLKNSGFIHFDEEGRIQLHPIVKSYGSSILTPDDRAHLATSVGESLKENIIRTIDPERRPKEQEIPTSKVFLCYAGPDREQVEQLYERLQRDGFSPWMDKKSLVPGQDWRLEIRRSIETADFFIACISRHFQKRTYGHKEIKSALEVLDMMPDGAIFLIPTRLEQCTVDDRIASRQWVDLFKPDGYEMLLKALKAK</sequence>
<dbReference type="PRINTS" id="PR00364">
    <property type="entry name" value="DISEASERSIST"/>
</dbReference>
<feature type="domain" description="TIR" evidence="1">
    <location>
        <begin position="523"/>
        <end position="653"/>
    </location>
</feature>
<dbReference type="EMBL" id="MT630654">
    <property type="protein sequence ID" value="QNO41632.1"/>
    <property type="molecule type" value="Genomic_DNA"/>
</dbReference>
<dbReference type="AlphaFoldDB" id="A0A7G9Y0U8"/>
<dbReference type="PANTHER" id="PTHR47691">
    <property type="entry name" value="REGULATOR-RELATED"/>
    <property type="match status" value="1"/>
</dbReference>
<dbReference type="Pfam" id="PF13676">
    <property type="entry name" value="TIR_2"/>
    <property type="match status" value="1"/>
</dbReference>
<gene>
    <name evidence="2" type="ORF">AJMLGAKO_00010</name>
</gene>